<name>A0A0E9X7V3_ANGAN</name>
<protein>
    <submittedName>
        <fullName evidence="1">Uncharacterized protein</fullName>
    </submittedName>
</protein>
<organism evidence="1">
    <name type="scientific">Anguilla anguilla</name>
    <name type="common">European freshwater eel</name>
    <name type="synonym">Muraena anguilla</name>
    <dbReference type="NCBI Taxonomy" id="7936"/>
    <lineage>
        <taxon>Eukaryota</taxon>
        <taxon>Metazoa</taxon>
        <taxon>Chordata</taxon>
        <taxon>Craniata</taxon>
        <taxon>Vertebrata</taxon>
        <taxon>Euteleostomi</taxon>
        <taxon>Actinopterygii</taxon>
        <taxon>Neopterygii</taxon>
        <taxon>Teleostei</taxon>
        <taxon>Anguilliformes</taxon>
        <taxon>Anguillidae</taxon>
        <taxon>Anguilla</taxon>
    </lineage>
</organism>
<accession>A0A0E9X7V3</accession>
<dbReference type="AlphaFoldDB" id="A0A0E9X7V3"/>
<evidence type="ECO:0000313" key="1">
    <source>
        <dbReference type="EMBL" id="JAH97753.1"/>
    </source>
</evidence>
<sequence length="52" mass="6156">MIYKINKSFGQKLKTNIISKNKNKKRAFLAAEEGWGRRRRRKKKVCLYSVGL</sequence>
<reference evidence="1" key="2">
    <citation type="journal article" date="2015" name="Fish Shellfish Immunol.">
        <title>Early steps in the European eel (Anguilla anguilla)-Vibrio vulnificus interaction in the gills: Role of the RtxA13 toxin.</title>
        <authorList>
            <person name="Callol A."/>
            <person name="Pajuelo D."/>
            <person name="Ebbesson L."/>
            <person name="Teles M."/>
            <person name="MacKenzie S."/>
            <person name="Amaro C."/>
        </authorList>
    </citation>
    <scope>NUCLEOTIDE SEQUENCE</scope>
</reference>
<proteinExistence type="predicted"/>
<dbReference type="EMBL" id="GBXM01010824">
    <property type="protein sequence ID" value="JAH97753.1"/>
    <property type="molecule type" value="Transcribed_RNA"/>
</dbReference>
<reference evidence="1" key="1">
    <citation type="submission" date="2014-11" db="EMBL/GenBank/DDBJ databases">
        <authorList>
            <person name="Amaro Gonzalez C."/>
        </authorList>
    </citation>
    <scope>NUCLEOTIDE SEQUENCE</scope>
</reference>